<evidence type="ECO:0000313" key="4">
    <source>
        <dbReference type="Proteomes" id="UP000023435"/>
    </source>
</evidence>
<evidence type="ECO:0000256" key="2">
    <source>
        <dbReference type="SAM" id="SignalP"/>
    </source>
</evidence>
<dbReference type="EMBL" id="JAJA02000001">
    <property type="protein sequence ID" value="KWS04280.1"/>
    <property type="molecule type" value="Genomic_DNA"/>
</dbReference>
<dbReference type="PROSITE" id="PS51257">
    <property type="entry name" value="PROKAR_LIPOPROTEIN"/>
    <property type="match status" value="1"/>
</dbReference>
<feature type="chain" id="PRO_5007163627" description="DUF3089 domain-containing protein" evidence="2">
    <location>
        <begin position="23"/>
        <end position="385"/>
    </location>
</feature>
<dbReference type="SUPFAM" id="SSF53474">
    <property type="entry name" value="alpha/beta-Hydrolases"/>
    <property type="match status" value="1"/>
</dbReference>
<accession>A0A120AGA0</accession>
<comment type="caution">
    <text evidence="3">The sequence shown here is derived from an EMBL/GenBank/DDBJ whole genome shotgun (WGS) entry which is preliminary data.</text>
</comment>
<dbReference type="Pfam" id="PF11288">
    <property type="entry name" value="DUF3089"/>
    <property type="match status" value="1"/>
</dbReference>
<evidence type="ECO:0000256" key="1">
    <source>
        <dbReference type="SAM" id="MobiDB-lite"/>
    </source>
</evidence>
<protein>
    <recommendedName>
        <fullName evidence="5">DUF3089 domain-containing protein</fullName>
    </recommendedName>
</protein>
<proteinExistence type="predicted"/>
<feature type="compositionally biased region" description="Basic and acidic residues" evidence="1">
    <location>
        <begin position="39"/>
        <end position="51"/>
    </location>
</feature>
<evidence type="ECO:0008006" key="5">
    <source>
        <dbReference type="Google" id="ProtNLM"/>
    </source>
</evidence>
<dbReference type="AlphaFoldDB" id="A0A120AGA0"/>
<name>A0A120AGA0_9GAMM</name>
<sequence length="385" mass="42965">MVTIRWLPLLAMLCLSAGCARLFDPKDEFDRSPMPGAPDYRDERSWAALPTRRDDADATPIGMRHRQLDAPVDVFFIHPTTYFSRDSWNQPLADERADRGTDFTLRAQASAFNDSGRVFAPYYRQMSLAGYVSASDADRDKALDLAYADVRAAFAAYLQHYSNGRPFIIAAHSQGSGHGLRLVSELMSDLAADRSLRKRLVAAYLIGAPVPRDSLQRVIPGVPLCNAPNQTGCAVFYNSVEAGEDRPKRFERVRAWYPDGYRTIEQPSLLCVNPVTWRADETVSEASAHRGSVHAEPRRPLPEPQSGRMTAQCQDGLLAVSLPDGEWRRFWFGGDQHVNDYQLFYMDIRANAAQRVTAMRKGSNATQGTATPTRGKAKAARKPKR</sequence>
<feature type="region of interest" description="Disordered" evidence="1">
    <location>
        <begin position="359"/>
        <end position="385"/>
    </location>
</feature>
<keyword evidence="2" id="KW-0732">Signal</keyword>
<organism evidence="3 4">
    <name type="scientific">Lysobacter capsici AZ78</name>
    <dbReference type="NCBI Taxonomy" id="1444315"/>
    <lineage>
        <taxon>Bacteria</taxon>
        <taxon>Pseudomonadati</taxon>
        <taxon>Pseudomonadota</taxon>
        <taxon>Gammaproteobacteria</taxon>
        <taxon>Lysobacterales</taxon>
        <taxon>Lysobacteraceae</taxon>
        <taxon>Lysobacter</taxon>
    </lineage>
</organism>
<feature type="compositionally biased region" description="Basic residues" evidence="1">
    <location>
        <begin position="375"/>
        <end position="385"/>
    </location>
</feature>
<evidence type="ECO:0000313" key="3">
    <source>
        <dbReference type="EMBL" id="KWS04280.1"/>
    </source>
</evidence>
<feature type="signal peptide" evidence="2">
    <location>
        <begin position="1"/>
        <end position="22"/>
    </location>
</feature>
<feature type="region of interest" description="Disordered" evidence="1">
    <location>
        <begin position="287"/>
        <end position="309"/>
    </location>
</feature>
<dbReference type="InterPro" id="IPR021440">
    <property type="entry name" value="DUF3089"/>
</dbReference>
<dbReference type="Proteomes" id="UP000023435">
    <property type="component" value="Unassembled WGS sequence"/>
</dbReference>
<dbReference type="OrthoDB" id="9794645at2"/>
<keyword evidence="4" id="KW-1185">Reference proteome</keyword>
<reference evidence="3 4" key="1">
    <citation type="journal article" date="2014" name="Genome Announc.">
        <title>Draft Genome Sequence of Lysobacter capsici AZ78, a Bacterium Antagonistic to Plant-Pathogenic Oomycetes.</title>
        <authorList>
            <person name="Puopolo G."/>
            <person name="Sonego P."/>
            <person name="Engelen K."/>
            <person name="Pertot I."/>
        </authorList>
    </citation>
    <scope>NUCLEOTIDE SEQUENCE [LARGE SCALE GENOMIC DNA]</scope>
    <source>
        <strain evidence="3 4">AZ78</strain>
    </source>
</reference>
<gene>
    <name evidence="3" type="ORF">AZ78_1829</name>
</gene>
<dbReference type="InterPro" id="IPR029058">
    <property type="entry name" value="AB_hydrolase_fold"/>
</dbReference>
<feature type="region of interest" description="Disordered" evidence="1">
    <location>
        <begin position="32"/>
        <end position="51"/>
    </location>
</feature>
<dbReference type="RefSeq" id="WP_036114918.1">
    <property type="nucleotide sequence ID" value="NZ_JAJA02000001.1"/>
</dbReference>